<organism evidence="1 2">
    <name type="scientific">Herbinix luporum</name>
    <dbReference type="NCBI Taxonomy" id="1679721"/>
    <lineage>
        <taxon>Bacteria</taxon>
        <taxon>Bacillati</taxon>
        <taxon>Bacillota</taxon>
        <taxon>Clostridia</taxon>
        <taxon>Lachnospirales</taxon>
        <taxon>Lachnospiraceae</taxon>
        <taxon>Herbinix</taxon>
    </lineage>
</organism>
<dbReference type="InterPro" id="IPR038765">
    <property type="entry name" value="Papain-like_cys_pep_sf"/>
</dbReference>
<sequence length="191" mass="22683">MRYNIFIVLTQTKTYPARVIRLYTNEPYAHASIAFDENLDEMYSFARRGMYNPFNAGFIREYIDKGVFGRFNSTTCCIYRLNISKDQYIRLRKEIDIFKENKKEYSYNYLGLLGAAFNIPICSKHRYFCSQFVAYVLEKSGIHIFDKSYALIKPRDIRINPYLEKIYQGRLSDYRIFKKKNLIALEGEAIL</sequence>
<dbReference type="KEGG" id="hsd:SD1D_0980"/>
<dbReference type="Proteomes" id="UP000196053">
    <property type="component" value="Chromosome I"/>
</dbReference>
<keyword evidence="2" id="KW-1185">Reference proteome</keyword>
<accession>A0A0K8J4X8</accession>
<dbReference type="Gene3D" id="3.90.1720.10">
    <property type="entry name" value="endopeptidase domain like (from Nostoc punctiforme)"/>
    <property type="match status" value="1"/>
</dbReference>
<dbReference type="EMBL" id="LN879430">
    <property type="protein sequence ID" value="CUH92527.1"/>
    <property type="molecule type" value="Genomic_DNA"/>
</dbReference>
<protein>
    <submittedName>
        <fullName evidence="1">Uncharacterized protein</fullName>
    </submittedName>
</protein>
<evidence type="ECO:0000313" key="1">
    <source>
        <dbReference type="EMBL" id="CUH92527.1"/>
    </source>
</evidence>
<evidence type="ECO:0000313" key="2">
    <source>
        <dbReference type="Proteomes" id="UP000196053"/>
    </source>
</evidence>
<reference evidence="2" key="1">
    <citation type="submission" date="2015-09" db="EMBL/GenBank/DDBJ databases">
        <authorList>
            <person name="Wibberg D."/>
        </authorList>
    </citation>
    <scope>NUCLEOTIDE SEQUENCE [LARGE SCALE GENOMIC DNA]</scope>
    <source>
        <strain evidence="2">SD1D</strain>
    </source>
</reference>
<gene>
    <name evidence="1" type="ORF">SD1D_0980</name>
</gene>
<dbReference type="RefSeq" id="WP_058257889.1">
    <property type="nucleotide sequence ID" value="NZ_DUPS01000003.1"/>
</dbReference>
<dbReference type="OrthoDB" id="1645744at2"/>
<proteinExistence type="predicted"/>
<dbReference type="SUPFAM" id="SSF54001">
    <property type="entry name" value="Cysteine proteinases"/>
    <property type="match status" value="1"/>
</dbReference>
<dbReference type="AlphaFoldDB" id="A0A0K8J4X8"/>
<name>A0A0K8J4X8_9FIRM</name>